<name>A0ABQ5G8G1_9ASTR</name>
<dbReference type="Gene3D" id="3.30.420.10">
    <property type="entry name" value="Ribonuclease H-like superfamily/Ribonuclease H"/>
    <property type="match status" value="1"/>
</dbReference>
<accession>A0ABQ5G8G1</accession>
<dbReference type="PANTHER" id="PTHR48475:SF2">
    <property type="entry name" value="RIBONUCLEASE H"/>
    <property type="match status" value="1"/>
</dbReference>
<dbReference type="Pfam" id="PF00078">
    <property type="entry name" value="RVT_1"/>
    <property type="match status" value="1"/>
</dbReference>
<dbReference type="Gene3D" id="3.30.70.270">
    <property type="match status" value="1"/>
</dbReference>
<dbReference type="InterPro" id="IPR036397">
    <property type="entry name" value="RNaseH_sf"/>
</dbReference>
<dbReference type="InterPro" id="IPR043502">
    <property type="entry name" value="DNA/RNA_pol_sf"/>
</dbReference>
<sequence length="281" mass="32011">MVEGDEDKIAFFVGEGVFCYGKMPFGLKNERATYQRLVDKFFSKQIGRNLEAYVDDMVIKSTSKEGMLSDIQETFERKRETLIMYLAASKESINVALLQKEVKGRSPSTSKKVSKILSSSHDNGSHSSLVLMVQSRIMLIDPTGKEYTYALRFEFETTNNEVEYEALLAGLCIAQEMEITKVAIFLDSQLVGFEGYTDEHVRRNQNKKADALSKLASMTFEHLTKVVLVEVLAKRSIEEKEVLEVEIKEKRSWISPIQEYLLSGLLPEDTKEARKIRIQVP</sequence>
<organism evidence="2 3">
    <name type="scientific">Tanacetum coccineum</name>
    <dbReference type="NCBI Taxonomy" id="301880"/>
    <lineage>
        <taxon>Eukaryota</taxon>
        <taxon>Viridiplantae</taxon>
        <taxon>Streptophyta</taxon>
        <taxon>Embryophyta</taxon>
        <taxon>Tracheophyta</taxon>
        <taxon>Spermatophyta</taxon>
        <taxon>Magnoliopsida</taxon>
        <taxon>eudicotyledons</taxon>
        <taxon>Gunneridae</taxon>
        <taxon>Pentapetalae</taxon>
        <taxon>asterids</taxon>
        <taxon>campanulids</taxon>
        <taxon>Asterales</taxon>
        <taxon>Asteraceae</taxon>
        <taxon>Asteroideae</taxon>
        <taxon>Anthemideae</taxon>
        <taxon>Anthemidinae</taxon>
        <taxon>Tanacetum</taxon>
    </lineage>
</organism>
<dbReference type="SUPFAM" id="SSF56672">
    <property type="entry name" value="DNA/RNA polymerases"/>
    <property type="match status" value="1"/>
</dbReference>
<keyword evidence="3" id="KW-1185">Reference proteome</keyword>
<dbReference type="EMBL" id="BQNB010018202">
    <property type="protein sequence ID" value="GJT71841.1"/>
    <property type="molecule type" value="Genomic_DNA"/>
</dbReference>
<keyword evidence="2" id="KW-0695">RNA-directed DNA polymerase</keyword>
<proteinExistence type="predicted"/>
<evidence type="ECO:0000259" key="1">
    <source>
        <dbReference type="Pfam" id="PF00078"/>
    </source>
</evidence>
<feature type="domain" description="Reverse transcriptase" evidence="1">
    <location>
        <begin position="15"/>
        <end position="90"/>
    </location>
</feature>
<protein>
    <submittedName>
        <fullName evidence="2">Reverse transcriptase domain-containing protein</fullName>
    </submittedName>
</protein>
<evidence type="ECO:0000313" key="2">
    <source>
        <dbReference type="EMBL" id="GJT71841.1"/>
    </source>
</evidence>
<reference evidence="2" key="2">
    <citation type="submission" date="2022-01" db="EMBL/GenBank/DDBJ databases">
        <authorList>
            <person name="Yamashiro T."/>
            <person name="Shiraishi A."/>
            <person name="Satake H."/>
            <person name="Nakayama K."/>
        </authorList>
    </citation>
    <scope>NUCLEOTIDE SEQUENCE</scope>
</reference>
<dbReference type="PANTHER" id="PTHR48475">
    <property type="entry name" value="RIBONUCLEASE H"/>
    <property type="match status" value="1"/>
</dbReference>
<keyword evidence="2" id="KW-0808">Transferase</keyword>
<dbReference type="GO" id="GO:0003964">
    <property type="term" value="F:RNA-directed DNA polymerase activity"/>
    <property type="evidence" value="ECO:0007669"/>
    <property type="project" value="UniProtKB-KW"/>
</dbReference>
<dbReference type="Gene3D" id="3.10.10.10">
    <property type="entry name" value="HIV Type 1 Reverse Transcriptase, subunit A, domain 1"/>
    <property type="match status" value="1"/>
</dbReference>
<comment type="caution">
    <text evidence="2">The sequence shown here is derived from an EMBL/GenBank/DDBJ whole genome shotgun (WGS) entry which is preliminary data.</text>
</comment>
<reference evidence="2" key="1">
    <citation type="journal article" date="2022" name="Int. J. Mol. Sci.">
        <title>Draft Genome of Tanacetum Coccineum: Genomic Comparison of Closely Related Tanacetum-Family Plants.</title>
        <authorList>
            <person name="Yamashiro T."/>
            <person name="Shiraishi A."/>
            <person name="Nakayama K."/>
            <person name="Satake H."/>
        </authorList>
    </citation>
    <scope>NUCLEOTIDE SEQUENCE</scope>
</reference>
<gene>
    <name evidence="2" type="ORF">Tco_1031127</name>
</gene>
<dbReference type="Proteomes" id="UP001151760">
    <property type="component" value="Unassembled WGS sequence"/>
</dbReference>
<dbReference type="InterPro" id="IPR043128">
    <property type="entry name" value="Rev_trsase/Diguanyl_cyclase"/>
</dbReference>
<evidence type="ECO:0000313" key="3">
    <source>
        <dbReference type="Proteomes" id="UP001151760"/>
    </source>
</evidence>
<dbReference type="InterPro" id="IPR000477">
    <property type="entry name" value="RT_dom"/>
</dbReference>
<keyword evidence="2" id="KW-0548">Nucleotidyltransferase</keyword>